<dbReference type="EMBL" id="ABEU02000023">
    <property type="protein sequence ID" value="PNR29408.1"/>
    <property type="molecule type" value="Genomic_DNA"/>
</dbReference>
<dbReference type="AlphaFoldDB" id="A0A2K1IJF8"/>
<evidence type="ECO:0000313" key="4">
    <source>
        <dbReference type="Proteomes" id="UP000006727"/>
    </source>
</evidence>
<reference evidence="3" key="3">
    <citation type="submission" date="2020-12" db="UniProtKB">
        <authorList>
            <consortium name="EnsemblPlants"/>
        </authorList>
    </citation>
    <scope>IDENTIFICATION</scope>
</reference>
<feature type="compositionally biased region" description="Acidic residues" evidence="1">
    <location>
        <begin position="1"/>
        <end position="13"/>
    </location>
</feature>
<organism evidence="2">
    <name type="scientific">Physcomitrium patens</name>
    <name type="common">Spreading-leaved earth moss</name>
    <name type="synonym">Physcomitrella patens</name>
    <dbReference type="NCBI Taxonomy" id="3218"/>
    <lineage>
        <taxon>Eukaryota</taxon>
        <taxon>Viridiplantae</taxon>
        <taxon>Streptophyta</taxon>
        <taxon>Embryophyta</taxon>
        <taxon>Bryophyta</taxon>
        <taxon>Bryophytina</taxon>
        <taxon>Bryopsida</taxon>
        <taxon>Funariidae</taxon>
        <taxon>Funariales</taxon>
        <taxon>Funariaceae</taxon>
        <taxon>Physcomitrium</taxon>
    </lineage>
</organism>
<sequence>MIGGAESDDDTCGLEEKSVPPTTHIDESELELDNEPQQKPSFPCTPTLLLIIIFRNDV</sequence>
<accession>A0A2K1IJF8</accession>
<evidence type="ECO:0000256" key="1">
    <source>
        <dbReference type="SAM" id="MobiDB-lite"/>
    </source>
</evidence>
<reference evidence="2 4" key="1">
    <citation type="journal article" date="2008" name="Science">
        <title>The Physcomitrella genome reveals evolutionary insights into the conquest of land by plants.</title>
        <authorList>
            <person name="Rensing S."/>
            <person name="Lang D."/>
            <person name="Zimmer A."/>
            <person name="Terry A."/>
            <person name="Salamov A."/>
            <person name="Shapiro H."/>
            <person name="Nishiyama T."/>
            <person name="Perroud P.-F."/>
            <person name="Lindquist E."/>
            <person name="Kamisugi Y."/>
            <person name="Tanahashi T."/>
            <person name="Sakakibara K."/>
            <person name="Fujita T."/>
            <person name="Oishi K."/>
            <person name="Shin-I T."/>
            <person name="Kuroki Y."/>
            <person name="Toyoda A."/>
            <person name="Suzuki Y."/>
            <person name="Hashimoto A."/>
            <person name="Yamaguchi K."/>
            <person name="Sugano A."/>
            <person name="Kohara Y."/>
            <person name="Fujiyama A."/>
            <person name="Anterola A."/>
            <person name="Aoki S."/>
            <person name="Ashton N."/>
            <person name="Barbazuk W.B."/>
            <person name="Barker E."/>
            <person name="Bennetzen J."/>
            <person name="Bezanilla M."/>
            <person name="Blankenship R."/>
            <person name="Cho S.H."/>
            <person name="Dutcher S."/>
            <person name="Estelle M."/>
            <person name="Fawcett J.A."/>
            <person name="Gundlach H."/>
            <person name="Hanada K."/>
            <person name="Heyl A."/>
            <person name="Hicks K.A."/>
            <person name="Hugh J."/>
            <person name="Lohr M."/>
            <person name="Mayer K."/>
            <person name="Melkozernov A."/>
            <person name="Murata T."/>
            <person name="Nelson D."/>
            <person name="Pils B."/>
            <person name="Prigge M."/>
            <person name="Reiss B."/>
            <person name="Renner T."/>
            <person name="Rombauts S."/>
            <person name="Rushton P."/>
            <person name="Sanderfoot A."/>
            <person name="Schween G."/>
            <person name="Shiu S.-H."/>
            <person name="Stueber K."/>
            <person name="Theodoulou F.L."/>
            <person name="Tu H."/>
            <person name="Van de Peer Y."/>
            <person name="Verrier P.J."/>
            <person name="Waters E."/>
            <person name="Wood A."/>
            <person name="Yang L."/>
            <person name="Cove D."/>
            <person name="Cuming A."/>
            <person name="Hasebe M."/>
            <person name="Lucas S."/>
            <person name="Mishler D.B."/>
            <person name="Reski R."/>
            <person name="Grigoriev I."/>
            <person name="Quatrano R.S."/>
            <person name="Boore J.L."/>
        </authorList>
    </citation>
    <scope>NUCLEOTIDE SEQUENCE [LARGE SCALE GENOMIC DNA]</scope>
    <source>
        <strain evidence="3 4">cv. Gransden 2004</strain>
    </source>
</reference>
<reference evidence="2 4" key="2">
    <citation type="journal article" date="2018" name="Plant J.">
        <title>The Physcomitrella patens chromosome-scale assembly reveals moss genome structure and evolution.</title>
        <authorList>
            <person name="Lang D."/>
            <person name="Ullrich K.K."/>
            <person name="Murat F."/>
            <person name="Fuchs J."/>
            <person name="Jenkins J."/>
            <person name="Haas F.B."/>
            <person name="Piednoel M."/>
            <person name="Gundlach H."/>
            <person name="Van Bel M."/>
            <person name="Meyberg R."/>
            <person name="Vives C."/>
            <person name="Morata J."/>
            <person name="Symeonidi A."/>
            <person name="Hiss M."/>
            <person name="Muchero W."/>
            <person name="Kamisugi Y."/>
            <person name="Saleh O."/>
            <person name="Blanc G."/>
            <person name="Decker E.L."/>
            <person name="van Gessel N."/>
            <person name="Grimwood J."/>
            <person name="Hayes R.D."/>
            <person name="Graham S.W."/>
            <person name="Gunter L.E."/>
            <person name="McDaniel S.F."/>
            <person name="Hoernstein S.N.W."/>
            <person name="Larsson A."/>
            <person name="Li F.W."/>
            <person name="Perroud P.F."/>
            <person name="Phillips J."/>
            <person name="Ranjan P."/>
            <person name="Rokshar D.S."/>
            <person name="Rothfels C.J."/>
            <person name="Schneider L."/>
            <person name="Shu S."/>
            <person name="Stevenson D.W."/>
            <person name="Thummler F."/>
            <person name="Tillich M."/>
            <person name="Villarreal Aguilar J.C."/>
            <person name="Widiez T."/>
            <person name="Wong G.K."/>
            <person name="Wymore A."/>
            <person name="Zhang Y."/>
            <person name="Zimmer A.D."/>
            <person name="Quatrano R.S."/>
            <person name="Mayer K.F.X."/>
            <person name="Goodstein D."/>
            <person name="Casacuberta J.M."/>
            <person name="Vandepoele K."/>
            <person name="Reski R."/>
            <person name="Cuming A.C."/>
            <person name="Tuskan G.A."/>
            <person name="Maumus F."/>
            <person name="Salse J."/>
            <person name="Schmutz J."/>
            <person name="Rensing S.A."/>
        </authorList>
    </citation>
    <scope>NUCLEOTIDE SEQUENCE [LARGE SCALE GENOMIC DNA]</scope>
    <source>
        <strain evidence="3 4">cv. Gransden 2004</strain>
    </source>
</reference>
<dbReference type="Proteomes" id="UP000006727">
    <property type="component" value="Chromosome 23"/>
</dbReference>
<dbReference type="InParanoid" id="A0A2K1IJF8"/>
<evidence type="ECO:0000313" key="2">
    <source>
        <dbReference type="EMBL" id="PNR29408.1"/>
    </source>
</evidence>
<keyword evidence="4" id="KW-1185">Reference proteome</keyword>
<gene>
    <name evidence="2" type="ORF">PHYPA_028101</name>
</gene>
<proteinExistence type="predicted"/>
<evidence type="ECO:0000313" key="3">
    <source>
        <dbReference type="EnsemblPlants" id="Pp3c23_15070V3.1"/>
    </source>
</evidence>
<protein>
    <submittedName>
        <fullName evidence="2 3">Uncharacterized protein</fullName>
    </submittedName>
</protein>
<feature type="region of interest" description="Disordered" evidence="1">
    <location>
        <begin position="1"/>
        <end position="41"/>
    </location>
</feature>
<dbReference type="Gramene" id="Pp3c23_15070V3.1">
    <property type="protein sequence ID" value="Pp3c23_15070V3.1"/>
    <property type="gene ID" value="Pp3c23_15070"/>
</dbReference>
<dbReference type="EnsemblPlants" id="Pp3c23_15070V3.1">
    <property type="protein sequence ID" value="Pp3c23_15070V3.1"/>
    <property type="gene ID" value="Pp3c23_15070"/>
</dbReference>
<name>A0A2K1IJF8_PHYPA</name>